<dbReference type="Proteomes" id="UP001362999">
    <property type="component" value="Unassembled WGS sequence"/>
</dbReference>
<dbReference type="EMBL" id="JAWWNJ010000034">
    <property type="protein sequence ID" value="KAK7024872.1"/>
    <property type="molecule type" value="Genomic_DNA"/>
</dbReference>
<evidence type="ECO:0000313" key="2">
    <source>
        <dbReference type="EMBL" id="KAK7024872.1"/>
    </source>
</evidence>
<sequence length="397" mass="43351">MSSTSSTTSSTLSAADETSILRLHKSVRATAFDDPADQDEFLASSADTVLQFREQIQSFASTPAVAECVFTIRSKMQQNNLKLKTPPAAIFASIVNFAGDIIRERQLLRDRKTSATVRARAEAGAAARSERRAAIKLANRISKRKSIPDPDAVSIPSSDDSEYLPPSPNPTLVEPRSPRVKSEPLSPSMPGLLSPMDIPELAGLHFLSLHMGRPLVSQPASPSLPPASQPHRVPIELPPILTAFSNGSDHPTHWMRNPRVCRDRVCTPHPGSNQTITPPLPPVLSHGPCIRKSVFPMPASTRPAPPMPTLIESSNASKPKSNDSLVPKKKSPRVYKPLSQILAEKGKPMPKYFKPRRCYICRDPTHVVVACPHRTSHDGGVPRRRRRRASPKAAPVN</sequence>
<evidence type="ECO:0000256" key="1">
    <source>
        <dbReference type="SAM" id="MobiDB-lite"/>
    </source>
</evidence>
<keyword evidence="3" id="KW-1185">Reference proteome</keyword>
<protein>
    <recommendedName>
        <fullName evidence="4">Gag-like protein</fullName>
    </recommendedName>
</protein>
<accession>A0AAW0BFI1</accession>
<name>A0AAW0BFI1_9AGAR</name>
<evidence type="ECO:0008006" key="4">
    <source>
        <dbReference type="Google" id="ProtNLM"/>
    </source>
</evidence>
<gene>
    <name evidence="2" type="ORF">R3P38DRAFT_2778867</name>
</gene>
<proteinExistence type="predicted"/>
<feature type="region of interest" description="Disordered" evidence="1">
    <location>
        <begin position="299"/>
        <end position="333"/>
    </location>
</feature>
<feature type="region of interest" description="Disordered" evidence="1">
    <location>
        <begin position="146"/>
        <end position="192"/>
    </location>
</feature>
<feature type="compositionally biased region" description="Low complexity" evidence="1">
    <location>
        <begin position="183"/>
        <end position="192"/>
    </location>
</feature>
<reference evidence="2 3" key="1">
    <citation type="journal article" date="2024" name="J Genomics">
        <title>Draft genome sequencing and assembly of Favolaschia claudopus CIRM-BRFM 2984 isolated from oak limbs.</title>
        <authorList>
            <person name="Navarro D."/>
            <person name="Drula E."/>
            <person name="Chaduli D."/>
            <person name="Cazenave R."/>
            <person name="Ahrendt S."/>
            <person name="Wang J."/>
            <person name="Lipzen A."/>
            <person name="Daum C."/>
            <person name="Barry K."/>
            <person name="Grigoriev I.V."/>
            <person name="Favel A."/>
            <person name="Rosso M.N."/>
            <person name="Martin F."/>
        </authorList>
    </citation>
    <scope>NUCLEOTIDE SEQUENCE [LARGE SCALE GENOMIC DNA]</scope>
    <source>
        <strain evidence="2 3">CIRM-BRFM 2984</strain>
    </source>
</reference>
<dbReference type="AlphaFoldDB" id="A0AAW0BFI1"/>
<feature type="compositionally biased region" description="Polar residues" evidence="1">
    <location>
        <begin position="311"/>
        <end position="324"/>
    </location>
</feature>
<feature type="region of interest" description="Disordered" evidence="1">
    <location>
        <begin position="372"/>
        <end position="397"/>
    </location>
</feature>
<comment type="caution">
    <text evidence="2">The sequence shown here is derived from an EMBL/GenBank/DDBJ whole genome shotgun (WGS) entry which is preliminary data.</text>
</comment>
<organism evidence="2 3">
    <name type="scientific">Favolaschia claudopus</name>
    <dbReference type="NCBI Taxonomy" id="2862362"/>
    <lineage>
        <taxon>Eukaryota</taxon>
        <taxon>Fungi</taxon>
        <taxon>Dikarya</taxon>
        <taxon>Basidiomycota</taxon>
        <taxon>Agaricomycotina</taxon>
        <taxon>Agaricomycetes</taxon>
        <taxon>Agaricomycetidae</taxon>
        <taxon>Agaricales</taxon>
        <taxon>Marasmiineae</taxon>
        <taxon>Mycenaceae</taxon>
        <taxon>Favolaschia</taxon>
    </lineage>
</organism>
<evidence type="ECO:0000313" key="3">
    <source>
        <dbReference type="Proteomes" id="UP001362999"/>
    </source>
</evidence>